<evidence type="ECO:0000256" key="8">
    <source>
        <dbReference type="SAM" id="MobiDB-lite"/>
    </source>
</evidence>
<evidence type="ECO:0000256" key="3">
    <source>
        <dbReference type="ARBA" id="ARBA00022679"/>
    </source>
</evidence>
<dbReference type="AlphaFoldDB" id="A0A1J4N1P1"/>
<comment type="caution">
    <text evidence="10">The sequence shown here is derived from an EMBL/GenBank/DDBJ whole genome shotgun (WGS) entry which is preliminary data.</text>
</comment>
<reference evidence="10" key="1">
    <citation type="submission" date="2016-10" db="EMBL/GenBank/DDBJ databases">
        <title>Draft Genome Sequence of Nocardioides luteus Strain BAFB, an Alkane-Degrading Bacterium Isolated from JP-7 Polluted Soil.</title>
        <authorList>
            <person name="Brown L."/>
            <person name="Ruiz O.N."/>
            <person name="Gunasekera T."/>
        </authorList>
    </citation>
    <scope>NUCLEOTIDE SEQUENCE [LARGE SCALE GENOMIC DNA]</scope>
    <source>
        <strain evidence="10">BAFB</strain>
    </source>
</reference>
<keyword evidence="4 9" id="KW-0812">Transmembrane</keyword>
<dbReference type="PIRSF" id="PIRSF010361">
    <property type="entry name" value="UCP010361"/>
    <property type="match status" value="1"/>
</dbReference>
<feature type="transmembrane region" description="Helical" evidence="9">
    <location>
        <begin position="230"/>
        <end position="256"/>
    </location>
</feature>
<dbReference type="InterPro" id="IPR016570">
    <property type="entry name" value="UCP010361"/>
</dbReference>
<evidence type="ECO:0000256" key="9">
    <source>
        <dbReference type="SAM" id="Phobius"/>
    </source>
</evidence>
<feature type="transmembrane region" description="Helical" evidence="9">
    <location>
        <begin position="328"/>
        <end position="347"/>
    </location>
</feature>
<dbReference type="GO" id="GO:0016758">
    <property type="term" value="F:hexosyltransferase activity"/>
    <property type="evidence" value="ECO:0007669"/>
    <property type="project" value="InterPro"/>
</dbReference>
<feature type="region of interest" description="Disordered" evidence="8">
    <location>
        <begin position="465"/>
        <end position="486"/>
    </location>
</feature>
<accession>A0A1J4N1P1</accession>
<evidence type="ECO:0000256" key="1">
    <source>
        <dbReference type="ARBA" id="ARBA00004651"/>
    </source>
</evidence>
<feature type="transmembrane region" description="Helical" evidence="9">
    <location>
        <begin position="395"/>
        <end position="413"/>
    </location>
</feature>
<gene>
    <name evidence="10" type="ORF">UG56_023650</name>
</gene>
<feature type="transmembrane region" description="Helical" evidence="9">
    <location>
        <begin position="194"/>
        <end position="224"/>
    </location>
</feature>
<dbReference type="EMBL" id="JZDQ02000042">
    <property type="protein sequence ID" value="OIJ24289.1"/>
    <property type="molecule type" value="Genomic_DNA"/>
</dbReference>
<dbReference type="InterPro" id="IPR018584">
    <property type="entry name" value="GT87"/>
</dbReference>
<feature type="transmembrane region" description="Helical" evidence="9">
    <location>
        <begin position="159"/>
        <end position="182"/>
    </location>
</feature>
<feature type="transmembrane region" description="Helical" evidence="9">
    <location>
        <begin position="37"/>
        <end position="57"/>
    </location>
</feature>
<keyword evidence="6 9" id="KW-0472">Membrane</keyword>
<keyword evidence="11" id="KW-1185">Reference proteome</keyword>
<evidence type="ECO:0000256" key="4">
    <source>
        <dbReference type="ARBA" id="ARBA00022692"/>
    </source>
</evidence>
<proteinExistence type="inferred from homology"/>
<keyword evidence="5 9" id="KW-1133">Transmembrane helix</keyword>
<organism evidence="10 11">
    <name type="scientific">Nocardioides luteus</name>
    <dbReference type="NCBI Taxonomy" id="1844"/>
    <lineage>
        <taxon>Bacteria</taxon>
        <taxon>Bacillati</taxon>
        <taxon>Actinomycetota</taxon>
        <taxon>Actinomycetes</taxon>
        <taxon>Propionibacteriales</taxon>
        <taxon>Nocardioidaceae</taxon>
        <taxon>Nocardioides</taxon>
    </lineage>
</organism>
<evidence type="ECO:0000256" key="2">
    <source>
        <dbReference type="ARBA" id="ARBA00022475"/>
    </source>
</evidence>
<name>A0A1J4N1P1_9ACTN</name>
<feature type="transmembrane region" description="Helical" evidence="9">
    <location>
        <begin position="354"/>
        <end position="372"/>
    </location>
</feature>
<evidence type="ECO:0000313" key="11">
    <source>
        <dbReference type="Proteomes" id="UP000033772"/>
    </source>
</evidence>
<evidence type="ECO:0000256" key="7">
    <source>
        <dbReference type="ARBA" id="ARBA00024033"/>
    </source>
</evidence>
<evidence type="ECO:0008006" key="12">
    <source>
        <dbReference type="Google" id="ProtNLM"/>
    </source>
</evidence>
<sequence>MTDGPVTAPAAEDPVVRTASAAVGGPLGGLAHGRRRWFSAVGLLLLLTSLTFAIGMVSKQTCYNATWTNGESRYTHFCYSDLPYLYVDRGLAEHEWPYSSDPDVRARYPQVMEYPVGISYYAWATSYVTDWLTDTPDEDERHLAETSTFWGLPGMLHEIRVFIIVNVIGFAVAALLSAWFLARTHRRRPWDAAAFALAPVLAATGIINWDMLAVVLVAGALWAWSRDRPLLTGILIGLGCATKLYPLFLLGGLVVICIRRRRYYDLAVAALSTVLAWVLANLPAMATGSEQWKVFWSFNSERGPDLGSLWLVVQQATDATISAQTVNLVSWAFFIAWCSGVLIIGLTARETPRLAQLGFLIVAGFLLVNKVYSPQYVLWLLPLAVLAVPRWRDQLIWQAGELFYFVAVWWYLADILASSGGDQPVYWFAILARVAAEIYLIVVVVREIYEPWRDPVRWTEATIESEAEPATEGQESRMISSNEVAV</sequence>
<protein>
    <recommendedName>
        <fullName evidence="12">DUF2029 domain-containing protein</fullName>
    </recommendedName>
</protein>
<feature type="transmembrane region" description="Helical" evidence="9">
    <location>
        <begin position="425"/>
        <end position="445"/>
    </location>
</feature>
<feature type="compositionally biased region" description="Polar residues" evidence="8">
    <location>
        <begin position="477"/>
        <end position="486"/>
    </location>
</feature>
<dbReference type="Pfam" id="PF09594">
    <property type="entry name" value="GT87"/>
    <property type="match status" value="1"/>
</dbReference>
<comment type="subcellular location">
    <subcellularLocation>
        <location evidence="1">Cell membrane</location>
        <topology evidence="1">Multi-pass membrane protein</topology>
    </subcellularLocation>
</comment>
<dbReference type="OrthoDB" id="3348156at2"/>
<keyword evidence="3" id="KW-0808">Transferase</keyword>
<feature type="transmembrane region" description="Helical" evidence="9">
    <location>
        <begin position="263"/>
        <end position="280"/>
    </location>
</feature>
<keyword evidence="2" id="KW-1003">Cell membrane</keyword>
<dbReference type="STRING" id="1844.UG56_023650"/>
<evidence type="ECO:0000256" key="5">
    <source>
        <dbReference type="ARBA" id="ARBA00022989"/>
    </source>
</evidence>
<dbReference type="Proteomes" id="UP000033772">
    <property type="component" value="Unassembled WGS sequence"/>
</dbReference>
<evidence type="ECO:0000313" key="10">
    <source>
        <dbReference type="EMBL" id="OIJ24289.1"/>
    </source>
</evidence>
<evidence type="ECO:0000256" key="6">
    <source>
        <dbReference type="ARBA" id="ARBA00023136"/>
    </source>
</evidence>
<dbReference type="GO" id="GO:0005886">
    <property type="term" value="C:plasma membrane"/>
    <property type="evidence" value="ECO:0007669"/>
    <property type="project" value="UniProtKB-SubCell"/>
</dbReference>
<comment type="similarity">
    <text evidence="7">Belongs to the glycosyltransferase 87 family.</text>
</comment>